<evidence type="ECO:0000259" key="1">
    <source>
        <dbReference type="Pfam" id="PF13086"/>
    </source>
</evidence>
<dbReference type="GO" id="GO:0016604">
    <property type="term" value="C:nuclear body"/>
    <property type="evidence" value="ECO:0007669"/>
    <property type="project" value="TreeGrafter"/>
</dbReference>
<dbReference type="Proteomes" id="UP000092461">
    <property type="component" value="Unassembled WGS sequence"/>
</dbReference>
<feature type="domain" description="DNA2/NAM7 helicase helicase" evidence="1">
    <location>
        <begin position="396"/>
        <end position="507"/>
    </location>
</feature>
<dbReference type="GO" id="GO:0006369">
    <property type="term" value="P:termination of RNA polymerase II transcription"/>
    <property type="evidence" value="ECO:0007669"/>
    <property type="project" value="TreeGrafter"/>
</dbReference>
<dbReference type="AlphaFoldDB" id="A0A1B0C9U1"/>
<proteinExistence type="predicted"/>
<organism evidence="2 3">
    <name type="scientific">Lutzomyia longipalpis</name>
    <name type="common">Sand fly</name>
    <dbReference type="NCBI Taxonomy" id="7200"/>
    <lineage>
        <taxon>Eukaryota</taxon>
        <taxon>Metazoa</taxon>
        <taxon>Ecdysozoa</taxon>
        <taxon>Arthropoda</taxon>
        <taxon>Hexapoda</taxon>
        <taxon>Insecta</taxon>
        <taxon>Pterygota</taxon>
        <taxon>Neoptera</taxon>
        <taxon>Endopterygota</taxon>
        <taxon>Diptera</taxon>
        <taxon>Nematocera</taxon>
        <taxon>Psychodoidea</taxon>
        <taxon>Psychodidae</taxon>
        <taxon>Lutzomyia</taxon>
        <taxon>Lutzomyia</taxon>
    </lineage>
</organism>
<dbReference type="EMBL" id="AJWK01002798">
    <property type="status" value="NOT_ANNOTATED_CDS"/>
    <property type="molecule type" value="Genomic_DNA"/>
</dbReference>
<dbReference type="SUPFAM" id="SSF52540">
    <property type="entry name" value="P-loop containing nucleoside triphosphate hydrolases"/>
    <property type="match status" value="1"/>
</dbReference>
<dbReference type="InterPro" id="IPR027417">
    <property type="entry name" value="P-loop_NTPase"/>
</dbReference>
<dbReference type="EnsemblMetazoa" id="LLOJ000713-RA">
    <property type="protein sequence ID" value="LLOJ000713-PA"/>
    <property type="gene ID" value="LLOJ000713"/>
</dbReference>
<reference evidence="2" key="1">
    <citation type="submission" date="2020-05" db="UniProtKB">
        <authorList>
            <consortium name="EnsemblMetazoa"/>
        </authorList>
    </citation>
    <scope>IDENTIFICATION</scope>
    <source>
        <strain evidence="2">Jacobina</strain>
    </source>
</reference>
<dbReference type="GO" id="GO:0004386">
    <property type="term" value="F:helicase activity"/>
    <property type="evidence" value="ECO:0007669"/>
    <property type="project" value="InterPro"/>
</dbReference>
<dbReference type="PANTHER" id="PTHR10887:SF495">
    <property type="entry name" value="HELICASE SENATAXIN ISOFORM X1-RELATED"/>
    <property type="match status" value="1"/>
</dbReference>
<dbReference type="InterPro" id="IPR041677">
    <property type="entry name" value="DNA2/NAM7_AAA_11"/>
</dbReference>
<dbReference type="GO" id="GO:0001147">
    <property type="term" value="F:transcription termination site sequence-specific DNA binding"/>
    <property type="evidence" value="ECO:0007669"/>
    <property type="project" value="TreeGrafter"/>
</dbReference>
<accession>A0A1B0C9U1</accession>
<dbReference type="Gene3D" id="3.40.50.300">
    <property type="entry name" value="P-loop containing nucleotide triphosphate hydrolases"/>
    <property type="match status" value="1"/>
</dbReference>
<protein>
    <recommendedName>
        <fullName evidence="1">DNA2/NAM7 helicase helicase domain-containing protein</fullName>
    </recommendedName>
</protein>
<name>A0A1B0C9U1_LUTLO</name>
<dbReference type="Pfam" id="PF13086">
    <property type="entry name" value="AAA_11"/>
    <property type="match status" value="1"/>
</dbReference>
<evidence type="ECO:0000313" key="2">
    <source>
        <dbReference type="EnsemblMetazoa" id="LLOJ000713-PA"/>
    </source>
</evidence>
<dbReference type="VEuPathDB" id="VectorBase:LLONM1_009816"/>
<sequence length="529" mass="60049">MLKNLAMGGGEEKRSIPTNAPAKIKLTWENRGNFLTEVLPKKPIPTRRQSLDAALLAADSVYAAPKKIKDRRKTINTADDHVARNELDQNEGNDDIDVDLGILPEFSGDFPASYGTHIRHKKRIAHTPKYVEPSVQEESVEAAESNRVSTIKFAEPLEAIFELCPSPVPEEVPTDAPYLTLNCVKDEVTKWNPLWLKHNNYSKMDLINPSTALLRIGKTFDSFSSYLDTMIPLMMLELWAQIMKQVHIPQGQQTERLLLNIASVTRNGGRFVIKTQNITGKPPNIQIGDLVVLECQYQRRIQKFFVHTKNIEPDGREVTFETAFLNLDSSIENTLAHVEPIMNITYVLMEFEYVFNLENSPLYRTILDSTMLRHEDEDVSQKKANAHFEYCGRDALNPTQMTTIEKVSAQCLNPRGTISLIQGGPGTGKSRIIANLVFQLLLHHNQLFPDMKILVCARSNAAVDYLAAQMMDIKRELNKNFHIVRFGVESRFSANVKCISHEEHARAYKQGMISVKDNPEYRKLYEVKV</sequence>
<dbReference type="VEuPathDB" id="VectorBase:LLOJ000713"/>
<keyword evidence="3" id="KW-1185">Reference proteome</keyword>
<dbReference type="PANTHER" id="PTHR10887">
    <property type="entry name" value="DNA2/NAM7 HELICASE FAMILY"/>
    <property type="match status" value="1"/>
</dbReference>
<dbReference type="InterPro" id="IPR045055">
    <property type="entry name" value="DNA2/NAM7-like"/>
</dbReference>
<evidence type="ECO:0000313" key="3">
    <source>
        <dbReference type="Proteomes" id="UP000092461"/>
    </source>
</evidence>